<dbReference type="GO" id="GO:0007165">
    <property type="term" value="P:signal transduction"/>
    <property type="evidence" value="ECO:0007669"/>
    <property type="project" value="InterPro"/>
</dbReference>
<organism evidence="1 2">
    <name type="scientific">Blautia pseudococcoides</name>
    <dbReference type="NCBI Taxonomy" id="1796616"/>
    <lineage>
        <taxon>Bacteria</taxon>
        <taxon>Bacillati</taxon>
        <taxon>Bacillota</taxon>
        <taxon>Clostridia</taxon>
        <taxon>Lachnospirales</taxon>
        <taxon>Lachnospiraceae</taxon>
        <taxon>Blautia</taxon>
    </lineage>
</organism>
<dbReference type="InterPro" id="IPR036061">
    <property type="entry name" value="CheW-like_dom_sf"/>
</dbReference>
<dbReference type="AlphaFoldDB" id="A0A1C7IA63"/>
<dbReference type="Proteomes" id="UP000092574">
    <property type="component" value="Chromosome"/>
</dbReference>
<evidence type="ECO:0000313" key="1">
    <source>
        <dbReference type="EMBL" id="ANU75703.1"/>
    </source>
</evidence>
<proteinExistence type="predicted"/>
<keyword evidence="2" id="KW-1185">Reference proteome</keyword>
<dbReference type="GO" id="GO:0006935">
    <property type="term" value="P:chemotaxis"/>
    <property type="evidence" value="ECO:0007669"/>
    <property type="project" value="InterPro"/>
</dbReference>
<gene>
    <name evidence="1" type="ORF">A4V09_07930</name>
</gene>
<evidence type="ECO:0000313" key="2">
    <source>
        <dbReference type="Proteomes" id="UP000092574"/>
    </source>
</evidence>
<accession>A0A1C7IA63</accession>
<dbReference type="SUPFAM" id="SSF50341">
    <property type="entry name" value="CheW-like"/>
    <property type="match status" value="1"/>
</dbReference>
<dbReference type="OrthoDB" id="1957109at2"/>
<reference evidence="1" key="1">
    <citation type="submission" date="2017-04" db="EMBL/GenBank/DDBJ databases">
        <title>Complete Genome Sequences of Twelve Strains of a Stable Defined Moderately Diverse Mouse Microbiota 2 (sDMDMm2).</title>
        <authorList>
            <person name="Uchimura Y."/>
            <person name="Wyss M."/>
            <person name="Brugiroux S."/>
            <person name="Limenitakis J.P."/>
            <person name="Stecher B."/>
            <person name="McCoy K.D."/>
            <person name="Macpherson A.J."/>
        </authorList>
    </citation>
    <scope>NUCLEOTIDE SEQUENCE</scope>
    <source>
        <strain evidence="1">YL58</strain>
    </source>
</reference>
<sequence length="131" mass="15077">MGDQQLEYLEFMADEVHYLLPLSWVDRISERTKKKGKTSLIDFAGLTSPGYKGKTQEYLILADEENAGFLAERVLGIRVLDKRAFLSLAEPAWNETNRYLEAAVLLQTGQEDEVLAYVLKPEILKERQWKL</sequence>
<dbReference type="RefSeq" id="WP_065541892.1">
    <property type="nucleotide sequence ID" value="NZ_CP015405.2"/>
</dbReference>
<name>A0A1C7IA63_9FIRM</name>
<dbReference type="KEGG" id="byl:A4V09_07930"/>
<evidence type="ECO:0008006" key="3">
    <source>
        <dbReference type="Google" id="ProtNLM"/>
    </source>
</evidence>
<dbReference type="STRING" id="1796616.A4V09_07930"/>
<dbReference type="EMBL" id="CP015405">
    <property type="protein sequence ID" value="ANU75703.1"/>
    <property type="molecule type" value="Genomic_DNA"/>
</dbReference>
<protein>
    <recommendedName>
        <fullName evidence="3">Chemotaxis signal transduction protein</fullName>
    </recommendedName>
</protein>